<dbReference type="AlphaFoldDB" id="A0AA49JUD8"/>
<accession>A0AA49JZM8</accession>
<dbReference type="Pfam" id="PF01029">
    <property type="entry name" value="NusB"/>
    <property type="match status" value="1"/>
</dbReference>
<reference evidence="8" key="1">
    <citation type="submission" date="2023-07" db="EMBL/GenBank/DDBJ databases">
        <authorList>
            <person name="Haufschild T."/>
            <person name="Kallscheuer N."/>
            <person name="Hammer J."/>
            <person name="Kohn T."/>
            <person name="Kabuu M."/>
            <person name="Jogler M."/>
            <person name="Wohfarth N."/>
            <person name="Heuer A."/>
            <person name="Rohde M."/>
            <person name="van Teeseling M.C.F."/>
            <person name="Jogler C."/>
        </authorList>
    </citation>
    <scope>NUCLEOTIDE SEQUENCE</scope>
    <source>
        <strain evidence="8">Strain 138</strain>
        <strain evidence="9">Strain 318</strain>
    </source>
</reference>
<evidence type="ECO:0000256" key="4">
    <source>
        <dbReference type="ARBA" id="ARBA00023015"/>
    </source>
</evidence>
<comment type="similarity">
    <text evidence="1 6">Belongs to the NusB family.</text>
</comment>
<evidence type="ECO:0000256" key="3">
    <source>
        <dbReference type="ARBA" id="ARBA00022884"/>
    </source>
</evidence>
<evidence type="ECO:0000259" key="7">
    <source>
        <dbReference type="Pfam" id="PF01029"/>
    </source>
</evidence>
<evidence type="ECO:0000313" key="9">
    <source>
        <dbReference type="EMBL" id="WKW14956.1"/>
    </source>
</evidence>
<keyword evidence="2 6" id="KW-0889">Transcription antitermination</keyword>
<dbReference type="Gene3D" id="1.10.940.10">
    <property type="entry name" value="NusB-like"/>
    <property type="match status" value="1"/>
</dbReference>
<name>A0AA49JUD8_9BACT</name>
<evidence type="ECO:0000256" key="6">
    <source>
        <dbReference type="HAMAP-Rule" id="MF_00073"/>
    </source>
</evidence>
<dbReference type="EMBL" id="CP130613">
    <property type="protein sequence ID" value="WKW14956.1"/>
    <property type="molecule type" value="Genomic_DNA"/>
</dbReference>
<evidence type="ECO:0000313" key="8">
    <source>
        <dbReference type="EMBL" id="WKW12047.1"/>
    </source>
</evidence>
<dbReference type="RefSeq" id="WP_367887724.1">
    <property type="nucleotide sequence ID" value="NZ_CP130612.1"/>
</dbReference>
<dbReference type="KEGG" id="pspc:Strain318_001319"/>
<dbReference type="HAMAP" id="MF_00073">
    <property type="entry name" value="NusB"/>
    <property type="match status" value="1"/>
</dbReference>
<evidence type="ECO:0000256" key="1">
    <source>
        <dbReference type="ARBA" id="ARBA00005952"/>
    </source>
</evidence>
<dbReference type="NCBIfam" id="TIGR01951">
    <property type="entry name" value="nusB"/>
    <property type="match status" value="1"/>
</dbReference>
<keyword evidence="10" id="KW-1185">Reference proteome</keyword>
<dbReference type="Proteomes" id="UP001229955">
    <property type="component" value="Chromosome"/>
</dbReference>
<keyword evidence="4 6" id="KW-0805">Transcription regulation</keyword>
<sequence length="139" mass="15531">MARIETRGRARALQALYAWDVRKDDVPLPRVAQLVWDDLGTAPEERAFAHALIQLIDADRANMDAELSEVTTNWRLERLGHIERCVLRLGAAELTQGGTPPRVVIQECVRLAERFGSGQSARFVNGVLDALARRMGRLS</sequence>
<evidence type="ECO:0000256" key="2">
    <source>
        <dbReference type="ARBA" id="ARBA00022814"/>
    </source>
</evidence>
<evidence type="ECO:0000256" key="5">
    <source>
        <dbReference type="ARBA" id="ARBA00023163"/>
    </source>
</evidence>
<dbReference type="GO" id="GO:0003723">
    <property type="term" value="F:RNA binding"/>
    <property type="evidence" value="ECO:0007669"/>
    <property type="project" value="UniProtKB-UniRule"/>
</dbReference>
<dbReference type="GO" id="GO:0006353">
    <property type="term" value="P:DNA-templated transcription termination"/>
    <property type="evidence" value="ECO:0007669"/>
    <property type="project" value="UniProtKB-UniRule"/>
</dbReference>
<keyword evidence="3 6" id="KW-0694">RNA-binding</keyword>
<dbReference type="InterPro" id="IPR035926">
    <property type="entry name" value="NusB-like_sf"/>
</dbReference>
<protein>
    <recommendedName>
        <fullName evidence="6">Transcription antitermination protein NusB</fullName>
    </recommendedName>
    <alternativeName>
        <fullName evidence="6">Antitermination factor NusB</fullName>
    </alternativeName>
</protein>
<dbReference type="PANTHER" id="PTHR11078:SF3">
    <property type="entry name" value="ANTITERMINATION NUSB DOMAIN-CONTAINING PROTEIN"/>
    <property type="match status" value="1"/>
</dbReference>
<organism evidence="8">
    <name type="scientific">Pseudogemmatithrix spongiicola</name>
    <dbReference type="NCBI Taxonomy" id="3062599"/>
    <lineage>
        <taxon>Bacteria</taxon>
        <taxon>Pseudomonadati</taxon>
        <taxon>Gemmatimonadota</taxon>
        <taxon>Gemmatimonadia</taxon>
        <taxon>Gemmatimonadales</taxon>
        <taxon>Gemmatimonadaceae</taxon>
        <taxon>Pseudogemmatithrix</taxon>
    </lineage>
</organism>
<dbReference type="SUPFAM" id="SSF48013">
    <property type="entry name" value="NusB-like"/>
    <property type="match status" value="1"/>
</dbReference>
<dbReference type="PANTHER" id="PTHR11078">
    <property type="entry name" value="N UTILIZATION SUBSTANCE PROTEIN B-RELATED"/>
    <property type="match status" value="1"/>
</dbReference>
<gene>
    <name evidence="6 8" type="primary">nusB</name>
    <name evidence="8" type="ORF">Strain138_001319</name>
    <name evidence="9" type="ORF">Strain318_001319</name>
</gene>
<keyword evidence="5 6" id="KW-0804">Transcription</keyword>
<feature type="domain" description="NusB/RsmB/TIM44" evidence="7">
    <location>
        <begin position="9"/>
        <end position="133"/>
    </location>
</feature>
<accession>A0AA49JUD8</accession>
<dbReference type="InterPro" id="IPR006027">
    <property type="entry name" value="NusB_RsmB_TIM44"/>
</dbReference>
<comment type="function">
    <text evidence="6">Involved in transcription antitermination. Required for transcription of ribosomal RNA (rRNA) genes. Binds specifically to the boxA antiterminator sequence of the ribosomal RNA (rrn) operons.</text>
</comment>
<dbReference type="InterPro" id="IPR011605">
    <property type="entry name" value="NusB_fam"/>
</dbReference>
<dbReference type="GO" id="GO:0005829">
    <property type="term" value="C:cytosol"/>
    <property type="evidence" value="ECO:0007669"/>
    <property type="project" value="TreeGrafter"/>
</dbReference>
<dbReference type="EMBL" id="CP130612">
    <property type="protein sequence ID" value="WKW12047.1"/>
    <property type="molecule type" value="Genomic_DNA"/>
</dbReference>
<proteinExistence type="inferred from homology"/>
<evidence type="ECO:0000313" key="10">
    <source>
        <dbReference type="Proteomes" id="UP001229955"/>
    </source>
</evidence>
<dbReference type="GO" id="GO:0031564">
    <property type="term" value="P:transcription antitermination"/>
    <property type="evidence" value="ECO:0007669"/>
    <property type="project" value="UniProtKB-KW"/>
</dbReference>